<comment type="catalytic activity">
    <reaction evidence="8">
        <text>N(6)-methyl-AMP + H2O + H(+) = IMP + methylamine</text>
        <dbReference type="Rhea" id="RHEA:16001"/>
        <dbReference type="ChEBI" id="CHEBI:15377"/>
        <dbReference type="ChEBI" id="CHEBI:15378"/>
        <dbReference type="ChEBI" id="CHEBI:58053"/>
        <dbReference type="ChEBI" id="CHEBI:59338"/>
        <dbReference type="ChEBI" id="CHEBI:144842"/>
    </reaction>
    <physiologicalReaction direction="left-to-right" evidence="8">
        <dbReference type="Rhea" id="RHEA:16002"/>
    </physiologicalReaction>
</comment>
<proteinExistence type="inferred from homology"/>
<reference evidence="10 11" key="1">
    <citation type="submission" date="2016-10" db="EMBL/GenBank/DDBJ databases">
        <authorList>
            <person name="Cai Z."/>
        </authorList>
    </citation>
    <scope>NUCLEOTIDE SEQUENCE [LARGE SCALE GENOMIC DNA]</scope>
</reference>
<sequence>MSKQQLQQAVQEQPGYSTWLPFCQLLPKVELHAHLNGCVRASTIRELVHSQQLSSLSEADIERITSTGHRSLADCFVLFDAVHQLTTKHDTITRITREVIEDFAAEQTTYLELRTTPKDRPEHGISKRSYMAAVLAGIQQARQAQPAAGMLVKLLLSIDRRNDAAAAMDTVALAIKLMPAGVVGVDLSGNPSVGSWATWLPALQHARQAGLKVTLHAAEVANYEETHAMLDFAPERLCHMCVLDEALQQRLWASNIPVELCLTSNVKTNSVPGYVDHHFKQFYAAGHPVVLCTDDSGVFGTTLSQEYAIAAASFGLEQQQLIELAARAVEYCFCSEQEKQKLRQQVLDFREAWQQQQQQQQQNVAPT</sequence>
<dbReference type="AlphaFoldDB" id="A0A383WH06"/>
<gene>
    <name evidence="10" type="ORF">BQ4739_LOCUS17140</name>
</gene>
<dbReference type="InterPro" id="IPR001365">
    <property type="entry name" value="A_deaminase_dom"/>
</dbReference>
<evidence type="ECO:0000256" key="2">
    <source>
        <dbReference type="ARBA" id="ARBA00006676"/>
    </source>
</evidence>
<dbReference type="InterPro" id="IPR006330">
    <property type="entry name" value="Ado/ade_deaminase"/>
</dbReference>
<evidence type="ECO:0000313" key="10">
    <source>
        <dbReference type="EMBL" id="SZX76768.1"/>
    </source>
</evidence>
<dbReference type="Proteomes" id="UP000256970">
    <property type="component" value="Unassembled WGS sequence"/>
</dbReference>
<dbReference type="STRING" id="3088.A0A383WH06"/>
<dbReference type="GO" id="GO:0046872">
    <property type="term" value="F:metal ion binding"/>
    <property type="evidence" value="ECO:0007669"/>
    <property type="project" value="UniProtKB-KW"/>
</dbReference>
<evidence type="ECO:0000256" key="3">
    <source>
        <dbReference type="ARBA" id="ARBA00011245"/>
    </source>
</evidence>
<name>A0A383WH06_TETOB</name>
<comment type="cofactor">
    <cofactor evidence="1">
        <name>Zn(2+)</name>
        <dbReference type="ChEBI" id="CHEBI:29105"/>
    </cofactor>
</comment>
<feature type="domain" description="Adenosine deaminase" evidence="9">
    <location>
        <begin position="27"/>
        <end position="347"/>
    </location>
</feature>
<organism evidence="10 11">
    <name type="scientific">Tetradesmus obliquus</name>
    <name type="common">Green alga</name>
    <name type="synonym">Acutodesmus obliquus</name>
    <dbReference type="NCBI Taxonomy" id="3088"/>
    <lineage>
        <taxon>Eukaryota</taxon>
        <taxon>Viridiplantae</taxon>
        <taxon>Chlorophyta</taxon>
        <taxon>core chlorophytes</taxon>
        <taxon>Chlorophyceae</taxon>
        <taxon>CS clade</taxon>
        <taxon>Sphaeropleales</taxon>
        <taxon>Scenedesmaceae</taxon>
        <taxon>Tetradesmus</taxon>
    </lineage>
</organism>
<evidence type="ECO:0000256" key="4">
    <source>
        <dbReference type="ARBA" id="ARBA00022723"/>
    </source>
</evidence>
<evidence type="ECO:0000313" key="11">
    <source>
        <dbReference type="Proteomes" id="UP000256970"/>
    </source>
</evidence>
<evidence type="ECO:0000259" key="9">
    <source>
        <dbReference type="Pfam" id="PF00962"/>
    </source>
</evidence>
<dbReference type="PANTHER" id="PTHR11409">
    <property type="entry name" value="ADENOSINE DEAMINASE"/>
    <property type="match status" value="1"/>
</dbReference>
<dbReference type="FunFam" id="3.20.20.140:FF:000033">
    <property type="entry name" value="Adenosine deaminase-like protein"/>
    <property type="match status" value="1"/>
</dbReference>
<evidence type="ECO:0000256" key="6">
    <source>
        <dbReference type="ARBA" id="ARBA00022833"/>
    </source>
</evidence>
<dbReference type="Gene3D" id="3.20.20.140">
    <property type="entry name" value="Metal-dependent hydrolases"/>
    <property type="match status" value="1"/>
</dbReference>
<evidence type="ECO:0000256" key="1">
    <source>
        <dbReference type="ARBA" id="ARBA00001947"/>
    </source>
</evidence>
<protein>
    <recommendedName>
        <fullName evidence="9">Adenosine deaminase domain-containing protein</fullName>
    </recommendedName>
</protein>
<keyword evidence="7" id="KW-0546">Nucleotide metabolism</keyword>
<dbReference type="EMBL" id="FNXT01001265">
    <property type="protein sequence ID" value="SZX76768.1"/>
    <property type="molecule type" value="Genomic_DNA"/>
</dbReference>
<comment type="similarity">
    <text evidence="2">Belongs to the metallo-dependent hydrolases superfamily. Adenosine and AMP deaminases family.</text>
</comment>
<comment type="subunit">
    <text evidence="3">Monomer.</text>
</comment>
<accession>A0A383WH06</accession>
<dbReference type="GO" id="GO:0006154">
    <property type="term" value="P:adenosine catabolic process"/>
    <property type="evidence" value="ECO:0007669"/>
    <property type="project" value="TreeGrafter"/>
</dbReference>
<keyword evidence="5" id="KW-0378">Hydrolase</keyword>
<evidence type="ECO:0000256" key="5">
    <source>
        <dbReference type="ARBA" id="ARBA00022801"/>
    </source>
</evidence>
<dbReference type="GO" id="GO:0009117">
    <property type="term" value="P:nucleotide metabolic process"/>
    <property type="evidence" value="ECO:0007669"/>
    <property type="project" value="UniProtKB-KW"/>
</dbReference>
<dbReference type="SUPFAM" id="SSF51556">
    <property type="entry name" value="Metallo-dependent hydrolases"/>
    <property type="match status" value="1"/>
</dbReference>
<evidence type="ECO:0000256" key="8">
    <source>
        <dbReference type="ARBA" id="ARBA00048787"/>
    </source>
</evidence>
<dbReference type="GO" id="GO:0004000">
    <property type="term" value="F:adenosine deaminase activity"/>
    <property type="evidence" value="ECO:0007669"/>
    <property type="project" value="TreeGrafter"/>
</dbReference>
<dbReference type="InterPro" id="IPR032466">
    <property type="entry name" value="Metal_Hydrolase"/>
</dbReference>
<keyword evidence="11" id="KW-1185">Reference proteome</keyword>
<dbReference type="CDD" id="cd00443">
    <property type="entry name" value="ADA_AMPD"/>
    <property type="match status" value="1"/>
</dbReference>
<keyword evidence="6" id="KW-0862">Zinc</keyword>
<dbReference type="GO" id="GO:0046103">
    <property type="term" value="P:inosine biosynthetic process"/>
    <property type="evidence" value="ECO:0007669"/>
    <property type="project" value="TreeGrafter"/>
</dbReference>
<evidence type="ECO:0000256" key="7">
    <source>
        <dbReference type="ARBA" id="ARBA00023080"/>
    </source>
</evidence>
<keyword evidence="4" id="KW-0479">Metal-binding</keyword>
<dbReference type="Pfam" id="PF00962">
    <property type="entry name" value="A_deaminase"/>
    <property type="match status" value="1"/>
</dbReference>
<dbReference type="PANTHER" id="PTHR11409:SF42">
    <property type="entry name" value="ADENOSINE DEAMINASE-LIKE PROTEIN"/>
    <property type="match status" value="1"/>
</dbReference>